<evidence type="ECO:0000313" key="3">
    <source>
        <dbReference type="EMBL" id="MEV8157380.1"/>
    </source>
</evidence>
<dbReference type="InterPro" id="IPR000944">
    <property type="entry name" value="Tscrpt_reg_Rrf2"/>
</dbReference>
<dbReference type="PROSITE" id="PS01332">
    <property type="entry name" value="HTH_RRF2_1"/>
    <property type="match status" value="1"/>
</dbReference>
<keyword evidence="1" id="KW-0238">DNA-binding</keyword>
<dbReference type="RefSeq" id="WP_144941099.1">
    <property type="nucleotide sequence ID" value="NZ_BAAARF010000010.1"/>
</dbReference>
<dbReference type="PANTHER" id="PTHR33221:SF4">
    <property type="entry name" value="HTH-TYPE TRANSCRIPTIONAL REPRESSOR NSRR"/>
    <property type="match status" value="1"/>
</dbReference>
<dbReference type="NCBIfam" id="TIGR00738">
    <property type="entry name" value="rrf2_super"/>
    <property type="match status" value="1"/>
</dbReference>
<dbReference type="Gene3D" id="1.10.10.10">
    <property type="entry name" value="Winged helix-like DNA-binding domain superfamily/Winged helix DNA-binding domain"/>
    <property type="match status" value="1"/>
</dbReference>
<evidence type="ECO:0000256" key="1">
    <source>
        <dbReference type="ARBA" id="ARBA00023125"/>
    </source>
</evidence>
<dbReference type="Pfam" id="PF02082">
    <property type="entry name" value="Rrf2"/>
    <property type="match status" value="1"/>
</dbReference>
<dbReference type="SUPFAM" id="SSF46785">
    <property type="entry name" value="Winged helix' DNA-binding domain"/>
    <property type="match status" value="1"/>
</dbReference>
<name>A0ABV3KAE5_9MICC</name>
<sequence>MRLTAFSDIALRVLLLMGGLAPETMLSTQRIADGVGAPYNHVAKTVARLRGMGLLCSQRGRSGGVMLTDEGREARVGQVLRVLEADTAIVECEADETACPLNHGCRLRRALAGAREAFYGELDTVSIAELVNPRQVGPIAVQLGLRPPEQPDSGTPTSAI</sequence>
<dbReference type="EMBL" id="JBFBLL010000002">
    <property type="protein sequence ID" value="MEV8157380.1"/>
    <property type="molecule type" value="Genomic_DNA"/>
</dbReference>
<dbReference type="Proteomes" id="UP001553031">
    <property type="component" value="Unassembled WGS sequence"/>
</dbReference>
<protein>
    <submittedName>
        <fullName evidence="3">Rrf2 family transcriptional regulator</fullName>
    </submittedName>
</protein>
<dbReference type="InterPro" id="IPR036388">
    <property type="entry name" value="WH-like_DNA-bd_sf"/>
</dbReference>
<dbReference type="PROSITE" id="PS51197">
    <property type="entry name" value="HTH_RRF2_2"/>
    <property type="match status" value="1"/>
</dbReference>
<comment type="caution">
    <text evidence="3">The sequence shown here is derived from an EMBL/GenBank/DDBJ whole genome shotgun (WGS) entry which is preliminary data.</text>
</comment>
<keyword evidence="4" id="KW-1185">Reference proteome</keyword>
<proteinExistence type="predicted"/>
<organism evidence="3 4">
    <name type="scientific">Kocuria salsicia</name>
    <dbReference type="NCBI Taxonomy" id="664639"/>
    <lineage>
        <taxon>Bacteria</taxon>
        <taxon>Bacillati</taxon>
        <taxon>Actinomycetota</taxon>
        <taxon>Actinomycetes</taxon>
        <taxon>Micrococcales</taxon>
        <taxon>Micrococcaceae</taxon>
        <taxon>Kocuria</taxon>
    </lineage>
</organism>
<reference evidence="3 4" key="1">
    <citation type="submission" date="2024-06" db="EMBL/GenBank/DDBJ databases">
        <title>The Natural Products Discovery Center: Release of the First 8490 Sequenced Strains for Exploring Actinobacteria Biosynthetic Diversity.</title>
        <authorList>
            <person name="Kalkreuter E."/>
            <person name="Kautsar S.A."/>
            <person name="Yang D."/>
            <person name="Bader C.D."/>
            <person name="Teijaro C.N."/>
            <person name="Fluegel L."/>
            <person name="Davis C.M."/>
            <person name="Simpson J.R."/>
            <person name="Lauterbach L."/>
            <person name="Steele A.D."/>
            <person name="Gui C."/>
            <person name="Meng S."/>
            <person name="Li G."/>
            <person name="Viehrig K."/>
            <person name="Ye F."/>
            <person name="Su P."/>
            <person name="Kiefer A.F."/>
            <person name="Nichols A."/>
            <person name="Cepeda A.J."/>
            <person name="Yan W."/>
            <person name="Fan B."/>
            <person name="Jiang Y."/>
            <person name="Adhikari A."/>
            <person name="Zheng C.-J."/>
            <person name="Schuster L."/>
            <person name="Cowan T.M."/>
            <person name="Smanski M.J."/>
            <person name="Chevrette M.G."/>
            <person name="De Carvalho L.P.S."/>
            <person name="Shen B."/>
        </authorList>
    </citation>
    <scope>NUCLEOTIDE SEQUENCE [LARGE SCALE GENOMIC DNA]</scope>
    <source>
        <strain evidence="3 4">NPDC079179</strain>
    </source>
</reference>
<comment type="cofactor">
    <cofactor evidence="2">
        <name>[2Fe-2S] cluster</name>
        <dbReference type="ChEBI" id="CHEBI:190135"/>
    </cofactor>
</comment>
<gene>
    <name evidence="3" type="ORF">AB0O96_04115</name>
</gene>
<accession>A0ABV3KAE5</accession>
<dbReference type="InterPro" id="IPR036390">
    <property type="entry name" value="WH_DNA-bd_sf"/>
</dbReference>
<evidence type="ECO:0000313" key="4">
    <source>
        <dbReference type="Proteomes" id="UP001553031"/>
    </source>
</evidence>
<dbReference type="PANTHER" id="PTHR33221">
    <property type="entry name" value="WINGED HELIX-TURN-HELIX TRANSCRIPTIONAL REGULATOR, RRF2 FAMILY"/>
    <property type="match status" value="1"/>
</dbReference>
<dbReference type="InterPro" id="IPR030489">
    <property type="entry name" value="TR_Rrf2-type_CS"/>
</dbReference>
<evidence type="ECO:0000256" key="2">
    <source>
        <dbReference type="ARBA" id="ARBA00034078"/>
    </source>
</evidence>